<protein>
    <submittedName>
        <fullName evidence="1">Uncharacterized protein</fullName>
    </submittedName>
</protein>
<organism evidence="1">
    <name type="scientific">Micrurus carvalhoi</name>
    <dbReference type="NCBI Taxonomy" id="3147026"/>
    <lineage>
        <taxon>Eukaryota</taxon>
        <taxon>Metazoa</taxon>
        <taxon>Chordata</taxon>
        <taxon>Craniata</taxon>
        <taxon>Vertebrata</taxon>
        <taxon>Euteleostomi</taxon>
        <taxon>Lepidosauria</taxon>
        <taxon>Squamata</taxon>
        <taxon>Bifurcata</taxon>
        <taxon>Unidentata</taxon>
        <taxon>Episquamata</taxon>
        <taxon>Toxicofera</taxon>
        <taxon>Serpentes</taxon>
        <taxon>Colubroidea</taxon>
        <taxon>Elapidae</taxon>
        <taxon>Elapinae</taxon>
        <taxon>Micrurus</taxon>
    </lineage>
</organism>
<reference evidence="1" key="1">
    <citation type="submission" date="2017-07" db="EMBL/GenBank/DDBJ databases">
        <authorList>
            <person name="Mikheyev A."/>
            <person name="Grau M."/>
        </authorList>
    </citation>
    <scope>NUCLEOTIDE SEQUENCE</scope>
    <source>
        <tissue evidence="1">Venom_gland</tissue>
    </source>
</reference>
<dbReference type="EMBL" id="IACI01110688">
    <property type="protein sequence ID" value="LAA34637.1"/>
    <property type="molecule type" value="Transcribed_RNA"/>
</dbReference>
<reference evidence="1" key="2">
    <citation type="submission" date="2017-12" db="EMBL/GenBank/DDBJ databases">
        <title>Coralsnake Venomics: Analyses of Venom Gland Transcriptomes and Proteomes of Six Brazilian Taxa.</title>
        <authorList>
            <person name="Aird S.D."/>
            <person name="Jorge da Silva N."/>
            <person name="Qiu L."/>
            <person name="Villar-Briones A."/>
            <person name="Aparecida-Saddi V."/>
            <person name="Campos-Telles M.P."/>
            <person name="Grau M."/>
            <person name="Mikheyev A.S."/>
        </authorList>
    </citation>
    <scope>NUCLEOTIDE SEQUENCE</scope>
    <source>
        <tissue evidence="1">Venom_gland</tissue>
    </source>
</reference>
<name>A0A2H6NKI5_9SAUR</name>
<dbReference type="AlphaFoldDB" id="A0A2H6NKI5"/>
<sequence>MFCSKDLKKILYLSTLCCLRKDILRSGFLICCIKISIPFSPNYHILLSILVYLITQRMGDMFKSVILILQAYNIGIAGSRVVNSAGEYISSQMYTMLYFSKDVLILKAD</sequence>
<accession>A0A2H6NKI5</accession>
<proteinExistence type="predicted"/>
<evidence type="ECO:0000313" key="1">
    <source>
        <dbReference type="EMBL" id="LAA34637.1"/>
    </source>
</evidence>